<dbReference type="Proteomes" id="UP000826212">
    <property type="component" value="Chromosome"/>
</dbReference>
<name>A0AC61NPQ0_9BACT</name>
<dbReference type="EMBL" id="CP081303">
    <property type="protein sequence ID" value="QZE14517.1"/>
    <property type="molecule type" value="Genomic_DNA"/>
</dbReference>
<accession>A0AC61NPQ0</accession>
<reference evidence="1" key="1">
    <citation type="submission" date="2021-08" db="EMBL/GenBank/DDBJ databases">
        <title>Novel anaerobic bacterium isolated from sea squirt in East Sea, Republic of Korea.</title>
        <authorList>
            <person name="Nguyen T.H."/>
            <person name="Li Z."/>
            <person name="Lee Y.-J."/>
            <person name="Ko J."/>
            <person name="Kim S.-G."/>
        </authorList>
    </citation>
    <scope>NUCLEOTIDE SEQUENCE</scope>
    <source>
        <strain evidence="1">KCTC 25031</strain>
    </source>
</reference>
<organism evidence="1 2">
    <name type="scientific">Halosquirtibacter laminarini</name>
    <dbReference type="NCBI Taxonomy" id="3374600"/>
    <lineage>
        <taxon>Bacteria</taxon>
        <taxon>Pseudomonadati</taxon>
        <taxon>Bacteroidota</taxon>
        <taxon>Bacteroidia</taxon>
        <taxon>Marinilabiliales</taxon>
        <taxon>Prolixibacteraceae</taxon>
        <taxon>Halosquirtibacter</taxon>
    </lineage>
</organism>
<proteinExistence type="predicted"/>
<protein>
    <submittedName>
        <fullName evidence="1">Patatin-like phospholipase family protein</fullName>
    </submittedName>
</protein>
<evidence type="ECO:0000313" key="1">
    <source>
        <dbReference type="EMBL" id="QZE14517.1"/>
    </source>
</evidence>
<keyword evidence="2" id="KW-1185">Reference proteome</keyword>
<gene>
    <name evidence="1" type="ORF">K4L44_01205</name>
</gene>
<sequence>MKDETKKSIGLALSGGGARGIAHIGVIQALEEANISIKAISGTSMGAFIGALYASGYSPKEMLDLFNKKHVKDLFHPKIKSHGLIKVALKENGLSNIFKAKTFEELELPLFISVSNITKGALEVVHHGEYLPYVIASCAIPVIFPSQIINDQCYVDGGLYDNLPAKSLLDSCASILGVHVNYNGERVIESGVKAVAERCFQLAIGSNVKDSVKHCNWLVEPKELRNYGTFAFLEKEEIFQIGYDYGKKVIKNKIIPDICT</sequence>
<evidence type="ECO:0000313" key="2">
    <source>
        <dbReference type="Proteomes" id="UP000826212"/>
    </source>
</evidence>